<proteinExistence type="predicted"/>
<evidence type="ECO:0000259" key="5">
    <source>
        <dbReference type="SMART" id="SM00849"/>
    </source>
</evidence>
<dbReference type="SUPFAM" id="SSF56281">
    <property type="entry name" value="Metallo-hydrolase/oxidoreductase"/>
    <property type="match status" value="1"/>
</dbReference>
<dbReference type="SMART" id="SM00849">
    <property type="entry name" value="Lactamase_B"/>
    <property type="match status" value="1"/>
</dbReference>
<reference evidence="6" key="1">
    <citation type="submission" date="2021-03" db="EMBL/GenBank/DDBJ databases">
        <authorList>
            <person name="So Y."/>
        </authorList>
    </citation>
    <scope>NUCLEOTIDE SEQUENCE</scope>
    <source>
        <strain evidence="6">SG15</strain>
    </source>
</reference>
<organism evidence="6 7">
    <name type="scientific">Roseomonas indoligenes</name>
    <dbReference type="NCBI Taxonomy" id="2820811"/>
    <lineage>
        <taxon>Bacteria</taxon>
        <taxon>Pseudomonadati</taxon>
        <taxon>Pseudomonadota</taxon>
        <taxon>Alphaproteobacteria</taxon>
        <taxon>Acetobacterales</taxon>
        <taxon>Roseomonadaceae</taxon>
        <taxon>Roseomonas</taxon>
    </lineage>
</organism>
<dbReference type="GO" id="GO:0016787">
    <property type="term" value="F:hydrolase activity"/>
    <property type="evidence" value="ECO:0007669"/>
    <property type="project" value="UniProtKB-KW"/>
</dbReference>
<comment type="cofactor">
    <cofactor evidence="1">
        <name>Zn(2+)</name>
        <dbReference type="ChEBI" id="CHEBI:29105"/>
    </cofactor>
</comment>
<gene>
    <name evidence="6" type="ORF">J5Y10_09115</name>
</gene>
<evidence type="ECO:0000313" key="6">
    <source>
        <dbReference type="EMBL" id="MBP0492938.1"/>
    </source>
</evidence>
<dbReference type="InterPro" id="IPR036866">
    <property type="entry name" value="RibonucZ/Hydroxyglut_hydro"/>
</dbReference>
<dbReference type="GO" id="GO:0046872">
    <property type="term" value="F:metal ion binding"/>
    <property type="evidence" value="ECO:0007669"/>
    <property type="project" value="UniProtKB-KW"/>
</dbReference>
<keyword evidence="4" id="KW-0862">Zinc</keyword>
<keyword evidence="7" id="KW-1185">Reference proteome</keyword>
<protein>
    <submittedName>
        <fullName evidence="6">MBL fold metallo-hydrolase</fullName>
    </submittedName>
</protein>
<sequence>MPAPPPGRAFDNLVFLGSEWVTAWAVPTSDGIILIDAMDNDEQAETITDAGMRRTGLDPTAVKLLVVTHGHGDHYGGCGHFQRRYGIRVVMSGEDWRMVETKLEFDLPAWGRPPKRDIAVEDGGKVALGDTALDVIATPGHTMGTISLLMDLKDGGATHRGLLWGGTAFNFGRQPDRIRRLQAYIDGTARTREIAARQGVDVLLSNHTGWDGAAQKLAAKRPGAPNPFVLGKDTVQRALTVMHECARATMGVWNA</sequence>
<keyword evidence="3" id="KW-0378">Hydrolase</keyword>
<dbReference type="CDD" id="cd16280">
    <property type="entry name" value="metallo-hydrolase-like_MBL-fold"/>
    <property type="match status" value="1"/>
</dbReference>
<dbReference type="PANTHER" id="PTHR46233">
    <property type="entry name" value="HYDROXYACYLGLUTATHIONE HYDROLASE GLOC"/>
    <property type="match status" value="1"/>
</dbReference>
<evidence type="ECO:0000256" key="3">
    <source>
        <dbReference type="ARBA" id="ARBA00022801"/>
    </source>
</evidence>
<evidence type="ECO:0000313" key="7">
    <source>
        <dbReference type="Proteomes" id="UP000677537"/>
    </source>
</evidence>
<comment type="caution">
    <text evidence="6">The sequence shown here is derived from an EMBL/GenBank/DDBJ whole genome shotgun (WGS) entry which is preliminary data.</text>
</comment>
<evidence type="ECO:0000256" key="4">
    <source>
        <dbReference type="ARBA" id="ARBA00022833"/>
    </source>
</evidence>
<keyword evidence="2" id="KW-0479">Metal-binding</keyword>
<dbReference type="EMBL" id="JAGIZA010000004">
    <property type="protein sequence ID" value="MBP0492938.1"/>
    <property type="molecule type" value="Genomic_DNA"/>
</dbReference>
<dbReference type="InterPro" id="IPR051453">
    <property type="entry name" value="MBL_Glyoxalase_II"/>
</dbReference>
<feature type="domain" description="Metallo-beta-lactamase" evidence="5">
    <location>
        <begin position="20"/>
        <end position="207"/>
    </location>
</feature>
<dbReference type="AlphaFoldDB" id="A0A940MWF7"/>
<evidence type="ECO:0000256" key="1">
    <source>
        <dbReference type="ARBA" id="ARBA00001947"/>
    </source>
</evidence>
<evidence type="ECO:0000256" key="2">
    <source>
        <dbReference type="ARBA" id="ARBA00022723"/>
    </source>
</evidence>
<dbReference type="Pfam" id="PF00753">
    <property type="entry name" value="Lactamase_B"/>
    <property type="match status" value="1"/>
</dbReference>
<dbReference type="PANTHER" id="PTHR46233:SF3">
    <property type="entry name" value="HYDROXYACYLGLUTATHIONE HYDROLASE GLOC"/>
    <property type="match status" value="1"/>
</dbReference>
<dbReference type="Gene3D" id="3.60.15.10">
    <property type="entry name" value="Ribonuclease Z/Hydroxyacylglutathione hydrolase-like"/>
    <property type="match status" value="1"/>
</dbReference>
<dbReference type="InterPro" id="IPR001279">
    <property type="entry name" value="Metallo-B-lactamas"/>
</dbReference>
<name>A0A940MWF7_9PROT</name>
<dbReference type="Proteomes" id="UP000677537">
    <property type="component" value="Unassembled WGS sequence"/>
</dbReference>
<accession>A0A940MWF7</accession>